<feature type="transmembrane region" description="Helical" evidence="6">
    <location>
        <begin position="386"/>
        <end position="406"/>
    </location>
</feature>
<dbReference type="InterPro" id="IPR005828">
    <property type="entry name" value="MFS_sugar_transport-like"/>
</dbReference>
<proteinExistence type="inferred from homology"/>
<sequence length="1093" mass="121247">MAIIRAEPDMMGLEMDDIPKRGGVSDGSIFTVNSKITSPEARMLGEMGEIAVKDGSYALFTCIFWGYDGLAGTIVLAISQFRNDYGTEFQGQFVVSAIVQLEFGAMTLIGLMGGGALTAFVSKKWGRQVCMFGAYLSTILGVTLQFLSASSDPTAPSGASIGLFLAGKLFTGFPLGIFITAAPTYCSELAPLALRGAVTAAVNFSIVLGQCLAYVVMRQTQHLEGVNSYRILFAVQWVFAGVGIIILWWFPESPYLLVAQGKMPKAKKNIGRLHGGGDKTFDQDAYLAVIIRALEYEQNAKSNQPGFKECFRGTNLRRTMIAMSVFVVQAVCGISWIIGYMAYFLILGGMTESRAFDTTVLLSFLMLIGNTFSWLFIESFGRRSTALWGSVILFITLIFIGTTSLFPNLITAQVIFMGVWSFMYQATIGAVAWPIVSEVATSSLRGHTQSLATMTTGITGAVAGVLLPFAVNPDQGNLGGKIADELFFSQHTSTLSAALHLSANTSKLFSFILPDNMSSHPTVEYSPLPEDDSIRLMIVHPASPGSDIHCSLVLTTISECRYNIYRQYTALSYVWGNPTKTKTVFVDGAPFQATINLAAALDDLRDESQPLRLWVDAICIDQNNIPERNLQVGLMGDIYSLAQGTVVYLGNSNSEDLVTFLIAIRHEKWIKTKLDIILTETKILATDEILSNTWFTRVWTYQEMNFAKLLNIQDASIHRVSAQEATISPLYDILALRRGFRATDMRDIIYSHLAITGLSKPATITMARFPPPIVDYAKSVDQVFTDAARYIYDLDNNLNLLSHVEVSNHSLRRPRLPSWVPDWSLDSSNLPTCIPALFGDTHDHLWTARKKIYCLKRTPVLAFKTYEIAAIESTSDYHIPSHQHVWDKEKRVYEDAIRTHGYNAGELIGEQLEFLQMLIYDYWRRQLGGGILRQNMLPGNFPDLDHDLWKTRSRSYHPTPMAFTFLFRFLQTAFTSDLAGSLEGGKFAALPMRESLRTQRLALVPTETKAGDLIYLIQRDAFCTYAVLRPLPPGIPKQSGIDNIIREELIGRGCRLDGLDVFHATFVGFALVDKSYFDSVLPTLDVMLIVALH</sequence>
<dbReference type="PANTHER" id="PTHR48022:SF51">
    <property type="entry name" value="ALPHA-GLUCOSIDE TRANSPORTER, PUTATIVE (AFU_ORTHOLOGUE AFUA_6G11920)-RELATED"/>
    <property type="match status" value="1"/>
</dbReference>
<dbReference type="GO" id="GO:0005351">
    <property type="term" value="F:carbohydrate:proton symporter activity"/>
    <property type="evidence" value="ECO:0007669"/>
    <property type="project" value="TreeGrafter"/>
</dbReference>
<dbReference type="Proteomes" id="UP000566819">
    <property type="component" value="Unassembled WGS sequence"/>
</dbReference>
<dbReference type="OrthoDB" id="6612291at2759"/>
<reference evidence="8 9" key="1">
    <citation type="submission" date="2020-03" db="EMBL/GenBank/DDBJ databases">
        <title>Draft Genome Sequence of Cudoniella acicularis.</title>
        <authorList>
            <person name="Buettner E."/>
            <person name="Kellner H."/>
        </authorList>
    </citation>
    <scope>NUCLEOTIDE SEQUENCE [LARGE SCALE GENOMIC DNA]</scope>
    <source>
        <strain evidence="8 9">DSM 108380</strain>
    </source>
</reference>
<organism evidence="8 9">
    <name type="scientific">Cudoniella acicularis</name>
    <dbReference type="NCBI Taxonomy" id="354080"/>
    <lineage>
        <taxon>Eukaryota</taxon>
        <taxon>Fungi</taxon>
        <taxon>Dikarya</taxon>
        <taxon>Ascomycota</taxon>
        <taxon>Pezizomycotina</taxon>
        <taxon>Leotiomycetes</taxon>
        <taxon>Helotiales</taxon>
        <taxon>Tricladiaceae</taxon>
        <taxon>Cudoniella</taxon>
    </lineage>
</organism>
<feature type="transmembrane region" description="Helical" evidence="6">
    <location>
        <begin position="448"/>
        <end position="471"/>
    </location>
</feature>
<evidence type="ECO:0000256" key="4">
    <source>
        <dbReference type="ARBA" id="ARBA00022989"/>
    </source>
</evidence>
<comment type="caution">
    <text evidence="8">The sequence shown here is derived from an EMBL/GenBank/DDBJ whole genome shotgun (WGS) entry which is preliminary data.</text>
</comment>
<feature type="transmembrane region" description="Helical" evidence="6">
    <location>
        <begin position="93"/>
        <end position="117"/>
    </location>
</feature>
<keyword evidence="9" id="KW-1185">Reference proteome</keyword>
<feature type="transmembrane region" description="Helical" evidence="6">
    <location>
        <begin position="229"/>
        <end position="250"/>
    </location>
</feature>
<evidence type="ECO:0000313" key="9">
    <source>
        <dbReference type="Proteomes" id="UP000566819"/>
    </source>
</evidence>
<evidence type="ECO:0000313" key="8">
    <source>
        <dbReference type="EMBL" id="KAF4622767.1"/>
    </source>
</evidence>
<evidence type="ECO:0000256" key="6">
    <source>
        <dbReference type="SAM" id="Phobius"/>
    </source>
</evidence>
<dbReference type="SUPFAM" id="SSF103473">
    <property type="entry name" value="MFS general substrate transporter"/>
    <property type="match status" value="1"/>
</dbReference>
<keyword evidence="4 6" id="KW-1133">Transmembrane helix</keyword>
<feature type="domain" description="Major facilitator superfamily (MFS) profile" evidence="7">
    <location>
        <begin position="54"/>
        <end position="517"/>
    </location>
</feature>
<dbReference type="PROSITE" id="PS00217">
    <property type="entry name" value="SUGAR_TRANSPORT_2"/>
    <property type="match status" value="1"/>
</dbReference>
<dbReference type="InterPro" id="IPR036259">
    <property type="entry name" value="MFS_trans_sf"/>
</dbReference>
<dbReference type="AlphaFoldDB" id="A0A8H4VUJ7"/>
<feature type="transmembrane region" description="Helical" evidence="6">
    <location>
        <begin position="129"/>
        <end position="147"/>
    </location>
</feature>
<evidence type="ECO:0000256" key="5">
    <source>
        <dbReference type="ARBA" id="ARBA00023136"/>
    </source>
</evidence>
<protein>
    <recommendedName>
        <fullName evidence="7">Major facilitator superfamily (MFS) profile domain-containing protein</fullName>
    </recommendedName>
</protein>
<comment type="similarity">
    <text evidence="2">Belongs to the major facilitator superfamily. Sugar transporter (TC 2.A.1.1) family.</text>
</comment>
<feature type="transmembrane region" description="Helical" evidence="6">
    <location>
        <begin position="192"/>
        <end position="217"/>
    </location>
</feature>
<dbReference type="InterPro" id="IPR010730">
    <property type="entry name" value="HET"/>
</dbReference>
<gene>
    <name evidence="8" type="ORF">G7Y89_g14257</name>
</gene>
<evidence type="ECO:0000256" key="1">
    <source>
        <dbReference type="ARBA" id="ARBA00004141"/>
    </source>
</evidence>
<keyword evidence="5 6" id="KW-0472">Membrane</keyword>
<dbReference type="Pfam" id="PF00083">
    <property type="entry name" value="Sugar_tr"/>
    <property type="match status" value="1"/>
</dbReference>
<evidence type="ECO:0000256" key="3">
    <source>
        <dbReference type="ARBA" id="ARBA00022692"/>
    </source>
</evidence>
<feature type="transmembrane region" description="Helical" evidence="6">
    <location>
        <begin position="57"/>
        <end position="81"/>
    </location>
</feature>
<feature type="transmembrane region" description="Helical" evidence="6">
    <location>
        <begin position="321"/>
        <end position="346"/>
    </location>
</feature>
<dbReference type="Gene3D" id="1.20.1250.20">
    <property type="entry name" value="MFS general substrate transporter like domains"/>
    <property type="match status" value="1"/>
</dbReference>
<dbReference type="InterPro" id="IPR005829">
    <property type="entry name" value="Sugar_transporter_CS"/>
</dbReference>
<dbReference type="InterPro" id="IPR020846">
    <property type="entry name" value="MFS_dom"/>
</dbReference>
<evidence type="ECO:0000256" key="2">
    <source>
        <dbReference type="ARBA" id="ARBA00010992"/>
    </source>
</evidence>
<feature type="transmembrane region" description="Helical" evidence="6">
    <location>
        <begin position="358"/>
        <end position="377"/>
    </location>
</feature>
<feature type="transmembrane region" description="Helical" evidence="6">
    <location>
        <begin position="159"/>
        <end position="180"/>
    </location>
</feature>
<dbReference type="PANTHER" id="PTHR48022">
    <property type="entry name" value="PLASTIDIC GLUCOSE TRANSPORTER 4"/>
    <property type="match status" value="1"/>
</dbReference>
<dbReference type="Pfam" id="PF06985">
    <property type="entry name" value="HET"/>
    <property type="match status" value="1"/>
</dbReference>
<accession>A0A8H4VUJ7</accession>
<name>A0A8H4VUJ7_9HELO</name>
<feature type="transmembrane region" description="Helical" evidence="6">
    <location>
        <begin position="412"/>
        <end position="436"/>
    </location>
</feature>
<dbReference type="PROSITE" id="PS50850">
    <property type="entry name" value="MFS"/>
    <property type="match status" value="1"/>
</dbReference>
<evidence type="ECO:0000259" key="7">
    <source>
        <dbReference type="PROSITE" id="PS50850"/>
    </source>
</evidence>
<dbReference type="GO" id="GO:0016020">
    <property type="term" value="C:membrane"/>
    <property type="evidence" value="ECO:0007669"/>
    <property type="project" value="UniProtKB-SubCell"/>
</dbReference>
<dbReference type="InterPro" id="IPR050360">
    <property type="entry name" value="MFS_Sugar_Transporters"/>
</dbReference>
<comment type="subcellular location">
    <subcellularLocation>
        <location evidence="1">Membrane</location>
        <topology evidence="1">Multi-pass membrane protein</topology>
    </subcellularLocation>
</comment>
<dbReference type="EMBL" id="JAAMPI010001836">
    <property type="protein sequence ID" value="KAF4622767.1"/>
    <property type="molecule type" value="Genomic_DNA"/>
</dbReference>
<keyword evidence="3 6" id="KW-0812">Transmembrane</keyword>